<keyword evidence="2" id="KW-1003">Cell membrane</keyword>
<dbReference type="InterPro" id="IPR036318">
    <property type="entry name" value="FAD-bd_PCMH-like_sf"/>
</dbReference>
<dbReference type="FunFam" id="3.30.465.10:FF:000023">
    <property type="entry name" value="Magnesium and cobalt transporter"/>
    <property type="match status" value="1"/>
</dbReference>
<gene>
    <name evidence="13" type="primary">tlyC</name>
    <name evidence="13" type="ORF">GCM10010960_03940</name>
</gene>
<dbReference type="InterPro" id="IPR044751">
    <property type="entry name" value="Ion_transp-like_CBS"/>
</dbReference>
<sequence>MVLLNGFFALSEMAVVTSRKSRLKQLAQGSKRAQAALELSEHPESFLSAVQVWITLLGLLTGYFGGESLAERIQPAFAALPALADYAHIIAYALSFGGILFVSVVLGELLPKRLGTLRPEQLAVAVALPMRFLATVARPVVVVLAGSTRFLMRLLGLSNVSEEKVTDEEIRHLVAESHEQGMIDADERNMLNRVLRLGDRSAESLMTPRTLITWLDADAPLEENQAVLRGQPFTRYPVYRGDDSNVLGVLESKTLVGRECRSTDELFGSLRPALFVSESTNALKLLEIFREEQQTLALVVDEYGDIQGMVTLNDLLGAILGRIQSLESDETEPLVIERDDGSWLVDGRLAVEELHELLNLQSLPGEDDGDFTTVAGMVIAHFGRIPHTGEIFEFGDWRVEVVDLDGARIDKLLIGPRPQNDPAFDE</sequence>
<reference evidence="13" key="2">
    <citation type="submission" date="2020-09" db="EMBL/GenBank/DDBJ databases">
        <authorList>
            <person name="Sun Q."/>
            <person name="Zhou Y."/>
        </authorList>
    </citation>
    <scope>NUCLEOTIDE SEQUENCE</scope>
    <source>
        <strain evidence="13">CGMCC 1.12726</strain>
    </source>
</reference>
<dbReference type="EMBL" id="BMFO01000001">
    <property type="protein sequence ID" value="GGF85187.1"/>
    <property type="molecule type" value="Genomic_DNA"/>
</dbReference>
<dbReference type="Gene3D" id="3.30.465.10">
    <property type="match status" value="1"/>
</dbReference>
<keyword evidence="14" id="KW-1185">Reference proteome</keyword>
<dbReference type="PANTHER" id="PTHR43099:SF5">
    <property type="entry name" value="HLYC_CORC FAMILY TRANSPORTER"/>
    <property type="match status" value="1"/>
</dbReference>
<evidence type="ECO:0000313" key="14">
    <source>
        <dbReference type="Proteomes" id="UP000632858"/>
    </source>
</evidence>
<feature type="domain" description="CNNM transmembrane" evidence="12">
    <location>
        <begin position="1"/>
        <end position="187"/>
    </location>
</feature>
<comment type="caution">
    <text evidence="13">The sequence shown here is derived from an EMBL/GenBank/DDBJ whole genome shotgun (WGS) entry which is preliminary data.</text>
</comment>
<comment type="subcellular location">
    <subcellularLocation>
        <location evidence="1">Cell membrane</location>
        <topology evidence="1">Multi-pass membrane protein</topology>
    </subcellularLocation>
</comment>
<dbReference type="PANTHER" id="PTHR43099">
    <property type="entry name" value="UPF0053 PROTEIN YRKA"/>
    <property type="match status" value="1"/>
</dbReference>
<dbReference type="Gene3D" id="3.10.580.10">
    <property type="entry name" value="CBS-domain"/>
    <property type="match status" value="1"/>
</dbReference>
<dbReference type="InterPro" id="IPR016169">
    <property type="entry name" value="FAD-bd_PCMH_sub2"/>
</dbReference>
<dbReference type="InterPro" id="IPR051676">
    <property type="entry name" value="UPF0053_domain"/>
</dbReference>
<keyword evidence="5 9" id="KW-1133">Transmembrane helix</keyword>
<dbReference type="Proteomes" id="UP000632858">
    <property type="component" value="Unassembled WGS sequence"/>
</dbReference>
<dbReference type="SMART" id="SM01091">
    <property type="entry name" value="CorC_HlyC"/>
    <property type="match status" value="1"/>
</dbReference>
<keyword evidence="3 9" id="KW-0812">Transmembrane</keyword>
<keyword evidence="7 9" id="KW-0472">Membrane</keyword>
<evidence type="ECO:0000256" key="9">
    <source>
        <dbReference type="PROSITE-ProRule" id="PRU01193"/>
    </source>
</evidence>
<dbReference type="SUPFAM" id="SSF56176">
    <property type="entry name" value="FAD-binding/transporter-associated domain-like"/>
    <property type="match status" value="1"/>
</dbReference>
<dbReference type="GO" id="GO:0050660">
    <property type="term" value="F:flavin adenine dinucleotide binding"/>
    <property type="evidence" value="ECO:0007669"/>
    <property type="project" value="InterPro"/>
</dbReference>
<feature type="domain" description="CBS" evidence="11">
    <location>
        <begin position="269"/>
        <end position="328"/>
    </location>
</feature>
<dbReference type="Pfam" id="PF01595">
    <property type="entry name" value="CNNM"/>
    <property type="match status" value="1"/>
</dbReference>
<evidence type="ECO:0000256" key="1">
    <source>
        <dbReference type="ARBA" id="ARBA00004651"/>
    </source>
</evidence>
<dbReference type="CDD" id="cd04590">
    <property type="entry name" value="CBS_pair_CorC_HlyC_assoc"/>
    <property type="match status" value="1"/>
</dbReference>
<feature type="transmembrane region" description="Helical" evidence="10">
    <location>
        <begin position="86"/>
        <end position="110"/>
    </location>
</feature>
<proteinExistence type="predicted"/>
<evidence type="ECO:0000256" key="5">
    <source>
        <dbReference type="ARBA" id="ARBA00022989"/>
    </source>
</evidence>
<dbReference type="Pfam" id="PF00571">
    <property type="entry name" value="CBS"/>
    <property type="match status" value="1"/>
</dbReference>
<dbReference type="GO" id="GO:0005886">
    <property type="term" value="C:plasma membrane"/>
    <property type="evidence" value="ECO:0007669"/>
    <property type="project" value="UniProtKB-SubCell"/>
</dbReference>
<evidence type="ECO:0000259" key="11">
    <source>
        <dbReference type="PROSITE" id="PS51371"/>
    </source>
</evidence>
<dbReference type="Pfam" id="PF03471">
    <property type="entry name" value="CorC_HlyC"/>
    <property type="match status" value="1"/>
</dbReference>
<keyword evidence="6 8" id="KW-0129">CBS domain</keyword>
<evidence type="ECO:0000313" key="13">
    <source>
        <dbReference type="EMBL" id="GGF85187.1"/>
    </source>
</evidence>
<evidence type="ECO:0000256" key="6">
    <source>
        <dbReference type="ARBA" id="ARBA00023122"/>
    </source>
</evidence>
<dbReference type="InterPro" id="IPR000644">
    <property type="entry name" value="CBS_dom"/>
</dbReference>
<dbReference type="InterPro" id="IPR002550">
    <property type="entry name" value="CNNM"/>
</dbReference>
<reference evidence="13" key="1">
    <citation type="journal article" date="2014" name="Int. J. Syst. Evol. Microbiol.">
        <title>Complete genome sequence of Corynebacterium casei LMG S-19264T (=DSM 44701T), isolated from a smear-ripened cheese.</title>
        <authorList>
            <consortium name="US DOE Joint Genome Institute (JGI-PGF)"/>
            <person name="Walter F."/>
            <person name="Albersmeier A."/>
            <person name="Kalinowski J."/>
            <person name="Ruckert C."/>
        </authorList>
    </citation>
    <scope>NUCLEOTIDE SEQUENCE</scope>
    <source>
        <strain evidence="13">CGMCC 1.12726</strain>
    </source>
</reference>
<evidence type="ECO:0000256" key="2">
    <source>
        <dbReference type="ARBA" id="ARBA00022475"/>
    </source>
</evidence>
<dbReference type="SUPFAM" id="SSF54631">
    <property type="entry name" value="CBS-domain pair"/>
    <property type="match status" value="1"/>
</dbReference>
<evidence type="ECO:0000259" key="12">
    <source>
        <dbReference type="PROSITE" id="PS51846"/>
    </source>
</evidence>
<evidence type="ECO:0000256" key="4">
    <source>
        <dbReference type="ARBA" id="ARBA00022737"/>
    </source>
</evidence>
<evidence type="ECO:0000256" key="8">
    <source>
        <dbReference type="PROSITE-ProRule" id="PRU00703"/>
    </source>
</evidence>
<dbReference type="AlphaFoldDB" id="A0A917FK73"/>
<feature type="transmembrane region" description="Helical" evidence="10">
    <location>
        <begin position="122"/>
        <end position="145"/>
    </location>
</feature>
<organism evidence="13 14">
    <name type="scientific">Arenimonas maotaiensis</name>
    <dbReference type="NCBI Taxonomy" id="1446479"/>
    <lineage>
        <taxon>Bacteria</taxon>
        <taxon>Pseudomonadati</taxon>
        <taxon>Pseudomonadota</taxon>
        <taxon>Gammaproteobacteria</taxon>
        <taxon>Lysobacterales</taxon>
        <taxon>Lysobacteraceae</taxon>
        <taxon>Arenimonas</taxon>
    </lineage>
</organism>
<evidence type="ECO:0000256" key="3">
    <source>
        <dbReference type="ARBA" id="ARBA00022692"/>
    </source>
</evidence>
<name>A0A917FK73_9GAMM</name>
<dbReference type="InterPro" id="IPR005170">
    <property type="entry name" value="Transptr-assoc_dom"/>
</dbReference>
<dbReference type="InterPro" id="IPR046342">
    <property type="entry name" value="CBS_dom_sf"/>
</dbReference>
<evidence type="ECO:0000256" key="10">
    <source>
        <dbReference type="SAM" id="Phobius"/>
    </source>
</evidence>
<dbReference type="PROSITE" id="PS51371">
    <property type="entry name" value="CBS"/>
    <property type="match status" value="1"/>
</dbReference>
<accession>A0A917FK73</accession>
<protein>
    <submittedName>
        <fullName evidence="13">Hemolysin</fullName>
    </submittedName>
</protein>
<keyword evidence="4" id="KW-0677">Repeat</keyword>
<evidence type="ECO:0000256" key="7">
    <source>
        <dbReference type="ARBA" id="ARBA00023136"/>
    </source>
</evidence>
<dbReference type="PROSITE" id="PS51846">
    <property type="entry name" value="CNNM"/>
    <property type="match status" value="1"/>
</dbReference>